<name>A0A354M3A1_9BACT</name>
<dbReference type="AlphaFoldDB" id="A0A354M3A1"/>
<reference evidence="1 2" key="1">
    <citation type="journal article" date="2018" name="Nat. Biotechnol.">
        <title>A standardized bacterial taxonomy based on genome phylogeny substantially revises the tree of life.</title>
        <authorList>
            <person name="Parks D.H."/>
            <person name="Chuvochina M."/>
            <person name="Waite D.W."/>
            <person name="Rinke C."/>
            <person name="Skarshewski A."/>
            <person name="Chaumeil P.A."/>
            <person name="Hugenholtz P."/>
        </authorList>
    </citation>
    <scope>NUCLEOTIDE SEQUENCE [LARGE SCALE GENOMIC DNA]</scope>
    <source>
        <strain evidence="1">UBA11482</strain>
    </source>
</reference>
<proteinExistence type="predicted"/>
<comment type="caution">
    <text evidence="1">The sequence shown here is derived from an EMBL/GenBank/DDBJ whole genome shotgun (WGS) entry which is preliminary data.</text>
</comment>
<organism evidence="1 2">
    <name type="scientific">Coprobacter fastidiosus</name>
    <dbReference type="NCBI Taxonomy" id="1099853"/>
    <lineage>
        <taxon>Bacteria</taxon>
        <taxon>Pseudomonadati</taxon>
        <taxon>Bacteroidota</taxon>
        <taxon>Bacteroidia</taxon>
        <taxon>Bacteroidales</taxon>
        <taxon>Barnesiellaceae</taxon>
        <taxon>Coprobacter</taxon>
    </lineage>
</organism>
<sequence length="144" mass="16580">MRKLIYVVSIIFLFGNFACGKVLTREVTIYNDIDTTILFSCIGDVTHIYDNSPNPSRCFTSQMHKIEPSGTTLCTVELDFYTEDIYVYIYKDLSGKDYNLNMVKDCEEISIKYVNSMNYTLQDLENMKYTIVLDSLTLGLKSPE</sequence>
<evidence type="ECO:0000313" key="1">
    <source>
        <dbReference type="EMBL" id="HBJ08990.1"/>
    </source>
</evidence>
<accession>A0A354M3A1</accession>
<gene>
    <name evidence="1" type="ORF">DDY73_08275</name>
</gene>
<evidence type="ECO:0000313" key="2">
    <source>
        <dbReference type="Proteomes" id="UP000262954"/>
    </source>
</evidence>
<protein>
    <submittedName>
        <fullName evidence="1">Uncharacterized protein</fullName>
    </submittedName>
</protein>
<dbReference type="EMBL" id="DNWC01000105">
    <property type="protein sequence ID" value="HBJ08990.1"/>
    <property type="molecule type" value="Genomic_DNA"/>
</dbReference>
<dbReference type="Proteomes" id="UP000262954">
    <property type="component" value="Unassembled WGS sequence"/>
</dbReference>